<evidence type="ECO:0000259" key="7">
    <source>
        <dbReference type="Pfam" id="PF00135"/>
    </source>
</evidence>
<dbReference type="PANTHER" id="PTHR43142:SF1">
    <property type="entry name" value="CARBOXYLIC ESTER HYDROLASE"/>
    <property type="match status" value="1"/>
</dbReference>
<sequence>MIKITILIVYIIHKVYCEDPIINLPNGKIRGQMVKSRVDDSFTFYSYQGIPFAAPPIGKYRFLPPQPVQNWDGIKDVFDNEVSCWASDKVEAKATEDCLYLSVYTPVAPTNNTKLNVLVFMYGGGFHHGHMSYGHKKSSFIVQNDIILVTFNYRGGPFGFLSTGDSVIPGNMGLKDQQATLKWVNQNIHLFGGDPDKVTLMGQSAGSASMTYHLLAPGSSGLFRAAVGCSGSAFCTWAYQRNAVDAAYGVAAEIDPSFTRNRSSEELLEFLQSVDAVEIVNTNITYNLFAPVIEVPHDGAFISENMYDNALNGNFNKVPVLMGINSEEGIGLGRDMPSFLQRLRSYDKNPRLGVNDDMYITDDDVKLQVGKEINRIYVGDGLLEDNPGKGIQMYSDDRYARAIIKFAELIARHVDVFFYQFSYHGELGKVTNNVTIPGIGKVKHAEDQRYFWSEHDDYSAYPKSDIITVARYNKLISNFVKTLNPTPFEDDLFQKLTWPKVKKNNYLYLDIDNDLTIQENPRNFSYSYWVDIFEKYVPKPFISY</sequence>
<gene>
    <name evidence="8" type="ORF">PSYICH_LOCUS13836</name>
</gene>
<dbReference type="Proteomes" id="UP001153636">
    <property type="component" value="Chromosome 7"/>
</dbReference>
<dbReference type="EMBL" id="OV651819">
    <property type="protein sequence ID" value="CAH1113443.1"/>
    <property type="molecule type" value="Genomic_DNA"/>
</dbReference>
<evidence type="ECO:0000256" key="3">
    <source>
        <dbReference type="ARBA" id="ARBA00022801"/>
    </source>
</evidence>
<keyword evidence="5" id="KW-0325">Glycoprotein</keyword>
<keyword evidence="6" id="KW-0732">Signal</keyword>
<dbReference type="InterPro" id="IPR019819">
    <property type="entry name" value="Carboxylesterase_B_CS"/>
</dbReference>
<dbReference type="SUPFAM" id="SSF53474">
    <property type="entry name" value="alpha/beta-Hydrolases"/>
    <property type="match status" value="1"/>
</dbReference>
<evidence type="ECO:0000256" key="4">
    <source>
        <dbReference type="ARBA" id="ARBA00023157"/>
    </source>
</evidence>
<dbReference type="EC" id="3.1.1.-" evidence="6"/>
<feature type="domain" description="Carboxylesterase type B" evidence="7">
    <location>
        <begin position="19"/>
        <end position="529"/>
    </location>
</feature>
<dbReference type="Pfam" id="PF00135">
    <property type="entry name" value="COesterase"/>
    <property type="match status" value="1"/>
</dbReference>
<evidence type="ECO:0000256" key="2">
    <source>
        <dbReference type="ARBA" id="ARBA00022487"/>
    </source>
</evidence>
<dbReference type="PANTHER" id="PTHR43142">
    <property type="entry name" value="CARBOXYLIC ESTER HYDROLASE"/>
    <property type="match status" value="1"/>
</dbReference>
<accession>A0A9P0D288</accession>
<keyword evidence="2" id="KW-0719">Serine esterase</keyword>
<dbReference type="InterPro" id="IPR019826">
    <property type="entry name" value="Carboxylesterase_B_AS"/>
</dbReference>
<evidence type="ECO:0000256" key="5">
    <source>
        <dbReference type="ARBA" id="ARBA00023180"/>
    </source>
</evidence>
<dbReference type="Gene3D" id="3.40.50.1820">
    <property type="entry name" value="alpha/beta hydrolase"/>
    <property type="match status" value="1"/>
</dbReference>
<evidence type="ECO:0000313" key="8">
    <source>
        <dbReference type="EMBL" id="CAH1113443.1"/>
    </source>
</evidence>
<dbReference type="AlphaFoldDB" id="A0A9P0D288"/>
<protein>
    <recommendedName>
        <fullName evidence="6">Carboxylic ester hydrolase</fullName>
        <ecNumber evidence="6">3.1.1.-</ecNumber>
    </recommendedName>
</protein>
<proteinExistence type="inferred from homology"/>
<organism evidence="8 9">
    <name type="scientific">Psylliodes chrysocephalus</name>
    <dbReference type="NCBI Taxonomy" id="3402493"/>
    <lineage>
        <taxon>Eukaryota</taxon>
        <taxon>Metazoa</taxon>
        <taxon>Ecdysozoa</taxon>
        <taxon>Arthropoda</taxon>
        <taxon>Hexapoda</taxon>
        <taxon>Insecta</taxon>
        <taxon>Pterygota</taxon>
        <taxon>Neoptera</taxon>
        <taxon>Endopterygota</taxon>
        <taxon>Coleoptera</taxon>
        <taxon>Polyphaga</taxon>
        <taxon>Cucujiformia</taxon>
        <taxon>Chrysomeloidea</taxon>
        <taxon>Chrysomelidae</taxon>
        <taxon>Galerucinae</taxon>
        <taxon>Alticini</taxon>
        <taxon>Psylliodes</taxon>
    </lineage>
</organism>
<keyword evidence="4" id="KW-1015">Disulfide bond</keyword>
<keyword evidence="9" id="KW-1185">Reference proteome</keyword>
<dbReference type="GO" id="GO:0052689">
    <property type="term" value="F:carboxylic ester hydrolase activity"/>
    <property type="evidence" value="ECO:0007669"/>
    <property type="project" value="UniProtKB-KW"/>
</dbReference>
<evidence type="ECO:0000256" key="1">
    <source>
        <dbReference type="ARBA" id="ARBA00005964"/>
    </source>
</evidence>
<reference evidence="8" key="1">
    <citation type="submission" date="2022-01" db="EMBL/GenBank/DDBJ databases">
        <authorList>
            <person name="King R."/>
        </authorList>
    </citation>
    <scope>NUCLEOTIDE SEQUENCE</scope>
</reference>
<dbReference type="InterPro" id="IPR002018">
    <property type="entry name" value="CarbesteraseB"/>
</dbReference>
<feature type="signal peptide" evidence="6">
    <location>
        <begin position="1"/>
        <end position="17"/>
    </location>
</feature>
<evidence type="ECO:0000256" key="6">
    <source>
        <dbReference type="RuleBase" id="RU361235"/>
    </source>
</evidence>
<dbReference type="InterPro" id="IPR029058">
    <property type="entry name" value="AB_hydrolase_fold"/>
</dbReference>
<evidence type="ECO:0000313" key="9">
    <source>
        <dbReference type="Proteomes" id="UP001153636"/>
    </source>
</evidence>
<name>A0A9P0D288_9CUCU</name>
<comment type="similarity">
    <text evidence="1 6">Belongs to the type-B carboxylesterase/lipase family.</text>
</comment>
<dbReference type="OrthoDB" id="3200163at2759"/>
<dbReference type="PROSITE" id="PS00941">
    <property type="entry name" value="CARBOXYLESTERASE_B_2"/>
    <property type="match status" value="1"/>
</dbReference>
<dbReference type="PROSITE" id="PS00122">
    <property type="entry name" value="CARBOXYLESTERASE_B_1"/>
    <property type="match status" value="1"/>
</dbReference>
<feature type="chain" id="PRO_5040538057" description="Carboxylic ester hydrolase" evidence="6">
    <location>
        <begin position="18"/>
        <end position="544"/>
    </location>
</feature>
<keyword evidence="3 6" id="KW-0378">Hydrolase</keyword>